<sequence>MHNALAIPEIIHEIIDYLIPLGWEGSLTRERINFDNWTTLDRKHLLSLALTCRLLRGPALEALWIEVPTLIPLLKLLSNFSPQGSPNKYGFIDGPISSDDLKRFNTYASRIRLCSSLLARVESSAFLKILEANNTTFLLPKLYRLPISPIQWQDGLSFFVNPNLQSVDIYSLLPAATHASITLDSILTLQRKVQLVDISVTGDFTGIIETPFHAARKLLLGSPILIRSSASFFIWRFSVRHWIPNPRLSNNLVESRTTRV</sequence>
<dbReference type="OrthoDB" id="2631350at2759"/>
<comment type="caution">
    <text evidence="1">The sequence shown here is derived from an EMBL/GenBank/DDBJ whole genome shotgun (WGS) entry which is preliminary data.</text>
</comment>
<proteinExistence type="predicted"/>
<accession>A0A9P6E7D5</accession>
<keyword evidence="2" id="KW-1185">Reference proteome</keyword>
<dbReference type="EMBL" id="MU157909">
    <property type="protein sequence ID" value="KAF9523840.1"/>
    <property type="molecule type" value="Genomic_DNA"/>
</dbReference>
<gene>
    <name evidence="1" type="ORF">CPB83DRAFT_650818</name>
</gene>
<evidence type="ECO:0008006" key="3">
    <source>
        <dbReference type="Google" id="ProtNLM"/>
    </source>
</evidence>
<dbReference type="Proteomes" id="UP000807306">
    <property type="component" value="Unassembled WGS sequence"/>
</dbReference>
<reference evidence="1" key="1">
    <citation type="submission" date="2020-11" db="EMBL/GenBank/DDBJ databases">
        <authorList>
            <consortium name="DOE Joint Genome Institute"/>
            <person name="Ahrendt S."/>
            <person name="Riley R."/>
            <person name="Andreopoulos W."/>
            <person name="Labutti K."/>
            <person name="Pangilinan J."/>
            <person name="Ruiz-Duenas F.J."/>
            <person name="Barrasa J.M."/>
            <person name="Sanchez-Garcia M."/>
            <person name="Camarero S."/>
            <person name="Miyauchi S."/>
            <person name="Serrano A."/>
            <person name="Linde D."/>
            <person name="Babiker R."/>
            <person name="Drula E."/>
            <person name="Ayuso-Fernandez I."/>
            <person name="Pacheco R."/>
            <person name="Padilla G."/>
            <person name="Ferreira P."/>
            <person name="Barriuso J."/>
            <person name="Kellner H."/>
            <person name="Castanera R."/>
            <person name="Alfaro M."/>
            <person name="Ramirez L."/>
            <person name="Pisabarro A.G."/>
            <person name="Kuo A."/>
            <person name="Tritt A."/>
            <person name="Lipzen A."/>
            <person name="He G."/>
            <person name="Yan M."/>
            <person name="Ng V."/>
            <person name="Cullen D."/>
            <person name="Martin F."/>
            <person name="Rosso M.-N."/>
            <person name="Henrissat B."/>
            <person name="Hibbett D."/>
            <person name="Martinez A.T."/>
            <person name="Grigoriev I.V."/>
        </authorList>
    </citation>
    <scope>NUCLEOTIDE SEQUENCE</scope>
    <source>
        <strain evidence="1">CBS 506.95</strain>
    </source>
</reference>
<evidence type="ECO:0000313" key="2">
    <source>
        <dbReference type="Proteomes" id="UP000807306"/>
    </source>
</evidence>
<protein>
    <recommendedName>
        <fullName evidence="3">F-box domain-containing protein</fullName>
    </recommendedName>
</protein>
<evidence type="ECO:0000313" key="1">
    <source>
        <dbReference type="EMBL" id="KAF9523840.1"/>
    </source>
</evidence>
<organism evidence="1 2">
    <name type="scientific">Crepidotus variabilis</name>
    <dbReference type="NCBI Taxonomy" id="179855"/>
    <lineage>
        <taxon>Eukaryota</taxon>
        <taxon>Fungi</taxon>
        <taxon>Dikarya</taxon>
        <taxon>Basidiomycota</taxon>
        <taxon>Agaricomycotina</taxon>
        <taxon>Agaricomycetes</taxon>
        <taxon>Agaricomycetidae</taxon>
        <taxon>Agaricales</taxon>
        <taxon>Agaricineae</taxon>
        <taxon>Crepidotaceae</taxon>
        <taxon>Crepidotus</taxon>
    </lineage>
</organism>
<dbReference type="AlphaFoldDB" id="A0A9P6E7D5"/>
<name>A0A9P6E7D5_9AGAR</name>